<sequence>MRFSIAFVTLAAAGACAPAFAAPAAAYSSAELSRRQDIPDADPRLSIGTVTNLGNAFIHGLSTGQDLVNLVNGQQTQKRQDADGNPFDSFVQQFFKDHPNQVFHREQAEKRQDAFANFLQQFFANSNTLPSRDLDERGAASAAVAIGKIFGKLFGGGSKLTRNVEERGAASAAVAISKIFGKLFGGGSRLARDV</sequence>
<name>A0ACB8RG04_9AGAM</name>
<proteinExistence type="predicted"/>
<evidence type="ECO:0000313" key="2">
    <source>
        <dbReference type="Proteomes" id="UP000814033"/>
    </source>
</evidence>
<reference evidence="1" key="1">
    <citation type="submission" date="2021-02" db="EMBL/GenBank/DDBJ databases">
        <authorList>
            <consortium name="DOE Joint Genome Institute"/>
            <person name="Ahrendt S."/>
            <person name="Looney B.P."/>
            <person name="Miyauchi S."/>
            <person name="Morin E."/>
            <person name="Drula E."/>
            <person name="Courty P.E."/>
            <person name="Chicoki N."/>
            <person name="Fauchery L."/>
            <person name="Kohler A."/>
            <person name="Kuo A."/>
            <person name="Labutti K."/>
            <person name="Pangilinan J."/>
            <person name="Lipzen A."/>
            <person name="Riley R."/>
            <person name="Andreopoulos W."/>
            <person name="He G."/>
            <person name="Johnson J."/>
            <person name="Barry K.W."/>
            <person name="Grigoriev I.V."/>
            <person name="Nagy L."/>
            <person name="Hibbett D."/>
            <person name="Henrissat B."/>
            <person name="Matheny P.B."/>
            <person name="Labbe J."/>
            <person name="Martin F."/>
        </authorList>
    </citation>
    <scope>NUCLEOTIDE SEQUENCE</scope>
    <source>
        <strain evidence="1">FP105234-sp</strain>
    </source>
</reference>
<gene>
    <name evidence="1" type="ORF">FA95DRAFT_1609654</name>
</gene>
<keyword evidence="2" id="KW-1185">Reference proteome</keyword>
<dbReference type="Proteomes" id="UP000814033">
    <property type="component" value="Unassembled WGS sequence"/>
</dbReference>
<comment type="caution">
    <text evidence="1">The sequence shown here is derived from an EMBL/GenBank/DDBJ whole genome shotgun (WGS) entry which is preliminary data.</text>
</comment>
<reference evidence="1" key="2">
    <citation type="journal article" date="2022" name="New Phytol.">
        <title>Evolutionary transition to the ectomycorrhizal habit in the genomes of a hyperdiverse lineage of mushroom-forming fungi.</title>
        <authorList>
            <person name="Looney B."/>
            <person name="Miyauchi S."/>
            <person name="Morin E."/>
            <person name="Drula E."/>
            <person name="Courty P.E."/>
            <person name="Kohler A."/>
            <person name="Kuo A."/>
            <person name="LaButti K."/>
            <person name="Pangilinan J."/>
            <person name="Lipzen A."/>
            <person name="Riley R."/>
            <person name="Andreopoulos W."/>
            <person name="He G."/>
            <person name="Johnson J."/>
            <person name="Nolan M."/>
            <person name="Tritt A."/>
            <person name="Barry K.W."/>
            <person name="Grigoriev I.V."/>
            <person name="Nagy L.G."/>
            <person name="Hibbett D."/>
            <person name="Henrissat B."/>
            <person name="Matheny P.B."/>
            <person name="Labbe J."/>
            <person name="Martin F.M."/>
        </authorList>
    </citation>
    <scope>NUCLEOTIDE SEQUENCE</scope>
    <source>
        <strain evidence="1">FP105234-sp</strain>
    </source>
</reference>
<organism evidence="1 2">
    <name type="scientific">Auriscalpium vulgare</name>
    <dbReference type="NCBI Taxonomy" id="40419"/>
    <lineage>
        <taxon>Eukaryota</taxon>
        <taxon>Fungi</taxon>
        <taxon>Dikarya</taxon>
        <taxon>Basidiomycota</taxon>
        <taxon>Agaricomycotina</taxon>
        <taxon>Agaricomycetes</taxon>
        <taxon>Russulales</taxon>
        <taxon>Auriscalpiaceae</taxon>
        <taxon>Auriscalpium</taxon>
    </lineage>
</organism>
<dbReference type="EMBL" id="MU276032">
    <property type="protein sequence ID" value="KAI0043106.1"/>
    <property type="molecule type" value="Genomic_DNA"/>
</dbReference>
<evidence type="ECO:0000313" key="1">
    <source>
        <dbReference type="EMBL" id="KAI0043106.1"/>
    </source>
</evidence>
<protein>
    <submittedName>
        <fullName evidence="1">Uncharacterized protein</fullName>
    </submittedName>
</protein>
<accession>A0ACB8RG04</accession>